<accession>A0AAU9JZX4</accession>
<dbReference type="SUPFAM" id="SSF52799">
    <property type="entry name" value="(Phosphotyrosine protein) phosphatases II"/>
    <property type="match status" value="2"/>
</dbReference>
<dbReference type="CDD" id="cd14499">
    <property type="entry name" value="CDC14_C"/>
    <property type="match status" value="1"/>
</dbReference>
<dbReference type="InterPro" id="IPR000387">
    <property type="entry name" value="Tyr_Pase_dom"/>
</dbReference>
<feature type="domain" description="Tyrosine specific protein phosphatases" evidence="7">
    <location>
        <begin position="255"/>
        <end position="317"/>
    </location>
</feature>
<dbReference type="InterPro" id="IPR044506">
    <property type="entry name" value="CDC14_C"/>
</dbReference>
<evidence type="ECO:0000256" key="5">
    <source>
        <dbReference type="SAM" id="MobiDB-lite"/>
    </source>
</evidence>
<dbReference type="InterPro" id="IPR029260">
    <property type="entry name" value="DSPn"/>
</dbReference>
<evidence type="ECO:0000259" key="6">
    <source>
        <dbReference type="PROSITE" id="PS50054"/>
    </source>
</evidence>
<feature type="compositionally biased region" description="Polar residues" evidence="5">
    <location>
        <begin position="382"/>
        <end position="401"/>
    </location>
</feature>
<dbReference type="Pfam" id="PF22785">
    <property type="entry name" value="Tc-R-P"/>
    <property type="match status" value="1"/>
</dbReference>
<dbReference type="PROSITE" id="PS50054">
    <property type="entry name" value="TYR_PHOSPHATASE_DUAL"/>
    <property type="match status" value="1"/>
</dbReference>
<sequence>MTELNTSVEIIPNKLYWISDRAPPRNQRNSFYFCIDNDLVYQPFYLDFGPLNIGMTYKFCSELEKLVNSPTHSSHRIYHFTSLLPHKRINAAYLMCAFQVIILNRSPEQSFEPFKSLPPFEGFRDAGGTNSPYRCSILHCLRGLEKSIQLNWFDMKTFNIRDYEFYERVENGDWNWIIPGKMLAFASPNPAQIDQQGFKLWTPEDYAPLFKQLGVTAVVRLNNKTYEAERFTTLGIRHYDIYFVDGSVPSREVIDQFLRICEEEPGGVAVHCKAGLGRTGTLIGMYAMKHYRFPAEDFIGYIRLCRPGSVLGPQQQFLCDMQEQAFGWGDDFNGENDIENRVYRMEVSSPEEIKSPMSPEDKHISMFGDNGQAERLMHAKKSNQNSPNVSSPIPKTKNINNERGGMISLESKNSKNMTNIFVKPNFIRIENGRRSQHAK</sequence>
<keyword evidence="9" id="KW-1185">Reference proteome</keyword>
<dbReference type="SMART" id="SM00195">
    <property type="entry name" value="DSPc"/>
    <property type="match status" value="1"/>
</dbReference>
<dbReference type="Gene3D" id="3.90.190.10">
    <property type="entry name" value="Protein tyrosine phosphatase superfamily"/>
    <property type="match status" value="2"/>
</dbReference>
<feature type="domain" description="Tyrosine-protein phosphatase" evidence="6">
    <location>
        <begin position="173"/>
        <end position="330"/>
    </location>
</feature>
<dbReference type="InterPro" id="IPR020422">
    <property type="entry name" value="TYR_PHOSPHATASE_DUAL_dom"/>
</dbReference>
<dbReference type="InterPro" id="IPR016130">
    <property type="entry name" value="Tyr_Pase_AS"/>
</dbReference>
<dbReference type="EC" id="3.1.3.48" evidence="2"/>
<evidence type="ECO:0000259" key="7">
    <source>
        <dbReference type="PROSITE" id="PS50056"/>
    </source>
</evidence>
<organism evidence="8 9">
    <name type="scientific">Blepharisma stoltei</name>
    <dbReference type="NCBI Taxonomy" id="1481888"/>
    <lineage>
        <taxon>Eukaryota</taxon>
        <taxon>Sar</taxon>
        <taxon>Alveolata</taxon>
        <taxon>Ciliophora</taxon>
        <taxon>Postciliodesmatophora</taxon>
        <taxon>Heterotrichea</taxon>
        <taxon>Heterotrichida</taxon>
        <taxon>Blepharismidae</taxon>
        <taxon>Blepharisma</taxon>
    </lineage>
</organism>
<evidence type="ECO:0000256" key="4">
    <source>
        <dbReference type="ARBA" id="ARBA00022912"/>
    </source>
</evidence>
<feature type="region of interest" description="Disordered" evidence="5">
    <location>
        <begin position="380"/>
        <end position="401"/>
    </location>
</feature>
<name>A0AAU9JZX4_9CILI</name>
<comment type="similarity">
    <text evidence="1">Belongs to the protein-tyrosine phosphatase family. Non-receptor class CDC14 subfamily.</text>
</comment>
<evidence type="ECO:0000313" key="8">
    <source>
        <dbReference type="EMBL" id="CAG9326446.1"/>
    </source>
</evidence>
<evidence type="ECO:0000256" key="1">
    <source>
        <dbReference type="ARBA" id="ARBA00007315"/>
    </source>
</evidence>
<dbReference type="SMART" id="SM00404">
    <property type="entry name" value="PTPc_motif"/>
    <property type="match status" value="1"/>
</dbReference>
<evidence type="ECO:0000256" key="3">
    <source>
        <dbReference type="ARBA" id="ARBA00022801"/>
    </source>
</evidence>
<dbReference type="InterPro" id="IPR003595">
    <property type="entry name" value="Tyr_Pase_cat"/>
</dbReference>
<evidence type="ECO:0000313" key="9">
    <source>
        <dbReference type="Proteomes" id="UP001162131"/>
    </source>
</evidence>
<dbReference type="InterPro" id="IPR029021">
    <property type="entry name" value="Prot-tyrosine_phosphatase-like"/>
</dbReference>
<dbReference type="PROSITE" id="PS50056">
    <property type="entry name" value="TYR_PHOSPHATASE_2"/>
    <property type="match status" value="1"/>
</dbReference>
<keyword evidence="3" id="KW-0378">Hydrolase</keyword>
<dbReference type="CDD" id="cd17657">
    <property type="entry name" value="CDC14_N"/>
    <property type="match status" value="1"/>
</dbReference>
<protein>
    <recommendedName>
        <fullName evidence="2">protein-tyrosine-phosphatase</fullName>
        <ecNumber evidence="2">3.1.3.48</ecNumber>
    </recommendedName>
</protein>
<evidence type="ECO:0000256" key="2">
    <source>
        <dbReference type="ARBA" id="ARBA00013064"/>
    </source>
</evidence>
<dbReference type="EMBL" id="CAJZBQ010000040">
    <property type="protein sequence ID" value="CAG9326446.1"/>
    <property type="molecule type" value="Genomic_DNA"/>
</dbReference>
<dbReference type="FunFam" id="3.90.190.10:FF:000006">
    <property type="entry name" value="Dual specificity protein phosphatase CDC14B"/>
    <property type="match status" value="1"/>
</dbReference>
<dbReference type="GO" id="GO:0004725">
    <property type="term" value="F:protein tyrosine phosphatase activity"/>
    <property type="evidence" value="ECO:0007669"/>
    <property type="project" value="UniProtKB-EC"/>
</dbReference>
<reference evidence="8" key="1">
    <citation type="submission" date="2021-09" db="EMBL/GenBank/DDBJ databases">
        <authorList>
            <consortium name="AG Swart"/>
            <person name="Singh M."/>
            <person name="Singh A."/>
            <person name="Seah K."/>
            <person name="Emmerich C."/>
        </authorList>
    </citation>
    <scope>NUCLEOTIDE SEQUENCE</scope>
    <source>
        <strain evidence="8">ATCC30299</strain>
    </source>
</reference>
<dbReference type="Proteomes" id="UP001162131">
    <property type="component" value="Unassembled WGS sequence"/>
</dbReference>
<proteinExistence type="inferred from homology"/>
<dbReference type="InterPro" id="IPR050561">
    <property type="entry name" value="PTP"/>
</dbReference>
<dbReference type="AlphaFoldDB" id="A0AAU9JZX4"/>
<comment type="caution">
    <text evidence="8">The sequence shown here is derived from an EMBL/GenBank/DDBJ whole genome shotgun (WGS) entry which is preliminary data.</text>
</comment>
<keyword evidence="4" id="KW-0904">Protein phosphatase</keyword>
<gene>
    <name evidence="8" type="ORF">BSTOLATCC_MIC40873</name>
</gene>
<dbReference type="Pfam" id="PF14671">
    <property type="entry name" value="DSPn"/>
    <property type="match status" value="1"/>
</dbReference>
<dbReference type="PANTHER" id="PTHR23339">
    <property type="entry name" value="TYROSINE SPECIFIC PROTEIN PHOSPHATASE AND DUAL SPECIFICITY PROTEIN PHOSPHATASE"/>
    <property type="match status" value="1"/>
</dbReference>
<dbReference type="PROSITE" id="PS00383">
    <property type="entry name" value="TYR_PHOSPHATASE_1"/>
    <property type="match status" value="1"/>
</dbReference>